<organism evidence="2 3">
    <name type="scientific">Gossypium arboreum</name>
    <name type="common">Tree cotton</name>
    <name type="synonym">Gossypium nanking</name>
    <dbReference type="NCBI Taxonomy" id="29729"/>
    <lineage>
        <taxon>Eukaryota</taxon>
        <taxon>Viridiplantae</taxon>
        <taxon>Streptophyta</taxon>
        <taxon>Embryophyta</taxon>
        <taxon>Tracheophyta</taxon>
        <taxon>Spermatophyta</taxon>
        <taxon>Magnoliopsida</taxon>
        <taxon>eudicotyledons</taxon>
        <taxon>Gunneridae</taxon>
        <taxon>Pentapetalae</taxon>
        <taxon>rosids</taxon>
        <taxon>malvids</taxon>
        <taxon>Malvales</taxon>
        <taxon>Malvaceae</taxon>
        <taxon>Malvoideae</taxon>
        <taxon>Gossypium</taxon>
    </lineage>
</organism>
<comment type="caution">
    <text evidence="2">The sequence shown here is derived from an EMBL/GenBank/DDBJ whole genome shotgun (WGS) entry which is preliminary data.</text>
</comment>
<keyword evidence="3" id="KW-1185">Reference proteome</keyword>
<feature type="compositionally biased region" description="Acidic residues" evidence="1">
    <location>
        <begin position="105"/>
        <end position="118"/>
    </location>
</feature>
<evidence type="ECO:0000256" key="1">
    <source>
        <dbReference type="SAM" id="MobiDB-lite"/>
    </source>
</evidence>
<evidence type="ECO:0000313" key="3">
    <source>
        <dbReference type="Proteomes" id="UP001358586"/>
    </source>
</evidence>
<feature type="compositionally biased region" description="Basic and acidic residues" evidence="1">
    <location>
        <begin position="75"/>
        <end position="85"/>
    </location>
</feature>
<reference evidence="2 3" key="1">
    <citation type="submission" date="2023-03" db="EMBL/GenBank/DDBJ databases">
        <title>WGS of Gossypium arboreum.</title>
        <authorList>
            <person name="Yu D."/>
        </authorList>
    </citation>
    <scope>NUCLEOTIDE SEQUENCE [LARGE SCALE GENOMIC DNA]</scope>
    <source>
        <tissue evidence="2">Leaf</tissue>
    </source>
</reference>
<protein>
    <submittedName>
        <fullName evidence="2">Uncharacterized protein</fullName>
    </submittedName>
</protein>
<feature type="region of interest" description="Disordered" evidence="1">
    <location>
        <begin position="75"/>
        <end position="118"/>
    </location>
</feature>
<dbReference type="Proteomes" id="UP001358586">
    <property type="component" value="Chromosome 11"/>
</dbReference>
<gene>
    <name evidence="2" type="ORF">PVK06_038625</name>
</gene>
<proteinExistence type="predicted"/>
<name>A0ABR0N2Q1_GOSAR</name>
<accession>A0ABR0N2Q1</accession>
<evidence type="ECO:0000313" key="2">
    <source>
        <dbReference type="EMBL" id="KAK5784107.1"/>
    </source>
</evidence>
<sequence length="118" mass="13158">MKTLKFLVGRPCTVYDYNFDINVGLIETYKYGAILTFEGNPYYSLGTYSTPNLGASYKIQPLICGFQSELGIQEDSAKAPNRGEELDTEVDEFSDPHANAVPDDVKDEEEGNDYDDVP</sequence>
<dbReference type="EMBL" id="JARKNE010000011">
    <property type="protein sequence ID" value="KAK5784107.1"/>
    <property type="molecule type" value="Genomic_DNA"/>
</dbReference>